<dbReference type="InterPro" id="IPR055080">
    <property type="entry name" value="Gal80p-like_C"/>
</dbReference>
<name>A0ABR3R799_9PLEO</name>
<feature type="domain" description="Gfo/Idh/MocA-like oxidoreductase N-terminal" evidence="1">
    <location>
        <begin position="9"/>
        <end position="138"/>
    </location>
</feature>
<dbReference type="EMBL" id="JAKIXB020000018">
    <property type="protein sequence ID" value="KAL1600232.1"/>
    <property type="molecule type" value="Genomic_DNA"/>
</dbReference>
<dbReference type="SUPFAM" id="SSF51735">
    <property type="entry name" value="NAD(P)-binding Rossmann-fold domains"/>
    <property type="match status" value="1"/>
</dbReference>
<evidence type="ECO:0000313" key="4">
    <source>
        <dbReference type="Proteomes" id="UP001521222"/>
    </source>
</evidence>
<reference evidence="3 4" key="1">
    <citation type="submission" date="2024-02" db="EMBL/GenBank/DDBJ databases">
        <title>De novo assembly and annotation of 12 fungi associated with fruit tree decline syndrome in Ontario, Canada.</title>
        <authorList>
            <person name="Sulman M."/>
            <person name="Ellouze W."/>
            <person name="Ilyukhin E."/>
        </authorList>
    </citation>
    <scope>NUCLEOTIDE SEQUENCE [LARGE SCALE GENOMIC DNA]</scope>
    <source>
        <strain evidence="3 4">M97-236</strain>
    </source>
</reference>
<organism evidence="3 4">
    <name type="scientific">Nothophoma quercina</name>
    <dbReference type="NCBI Taxonomy" id="749835"/>
    <lineage>
        <taxon>Eukaryota</taxon>
        <taxon>Fungi</taxon>
        <taxon>Dikarya</taxon>
        <taxon>Ascomycota</taxon>
        <taxon>Pezizomycotina</taxon>
        <taxon>Dothideomycetes</taxon>
        <taxon>Pleosporomycetidae</taxon>
        <taxon>Pleosporales</taxon>
        <taxon>Pleosporineae</taxon>
        <taxon>Didymellaceae</taxon>
        <taxon>Nothophoma</taxon>
    </lineage>
</organism>
<protein>
    <recommendedName>
        <fullName evidence="5">Oxidoreductase</fullName>
    </recommendedName>
</protein>
<dbReference type="InterPro" id="IPR000683">
    <property type="entry name" value="Gfo/Idh/MocA-like_OxRdtase_N"/>
</dbReference>
<dbReference type="SUPFAM" id="SSF55347">
    <property type="entry name" value="Glyceraldehyde-3-phosphate dehydrogenase-like, C-terminal domain"/>
    <property type="match status" value="1"/>
</dbReference>
<evidence type="ECO:0000259" key="2">
    <source>
        <dbReference type="Pfam" id="PF22685"/>
    </source>
</evidence>
<dbReference type="Gene3D" id="3.40.50.720">
    <property type="entry name" value="NAD(P)-binding Rossmann-like Domain"/>
    <property type="match status" value="1"/>
</dbReference>
<dbReference type="PANTHER" id="PTHR43708:SF1">
    <property type="entry name" value="GALACTOSE_LACTOSE METABOLISM REGULATORY PROTEIN GAL80"/>
    <property type="match status" value="1"/>
</dbReference>
<evidence type="ECO:0008006" key="5">
    <source>
        <dbReference type="Google" id="ProtNLM"/>
    </source>
</evidence>
<dbReference type="InterPro" id="IPR051317">
    <property type="entry name" value="Gfo/Idh/MocA_oxidoreduct"/>
</dbReference>
<evidence type="ECO:0000259" key="1">
    <source>
        <dbReference type="Pfam" id="PF01408"/>
    </source>
</evidence>
<evidence type="ECO:0000313" key="3">
    <source>
        <dbReference type="EMBL" id="KAL1600232.1"/>
    </source>
</evidence>
<dbReference type="InterPro" id="IPR036291">
    <property type="entry name" value="NAD(P)-bd_dom_sf"/>
</dbReference>
<proteinExistence type="predicted"/>
<gene>
    <name evidence="3" type="ORF">SLS59_005856</name>
</gene>
<feature type="domain" description="Gal80p-like C-terminal" evidence="2">
    <location>
        <begin position="145"/>
        <end position="301"/>
    </location>
</feature>
<accession>A0ABR3R799</accession>
<dbReference type="Proteomes" id="UP001521222">
    <property type="component" value="Unassembled WGS sequence"/>
</dbReference>
<comment type="caution">
    <text evidence="3">The sequence shown here is derived from an EMBL/GenBank/DDBJ whole genome shotgun (WGS) entry which is preliminary data.</text>
</comment>
<dbReference type="Pfam" id="PF22685">
    <property type="entry name" value="Gal80p_C-like"/>
    <property type="match status" value="1"/>
</dbReference>
<keyword evidence="4" id="KW-1185">Reference proteome</keyword>
<dbReference type="Gene3D" id="3.30.360.10">
    <property type="entry name" value="Dihydrodipicolinate Reductase, domain 2"/>
    <property type="match status" value="1"/>
</dbReference>
<sequence length="389" mass="42129">MITKSYPLRTALIGLSSSAATSWAAVAHLPGILSETGRSKIAIKALQNSSIDAAKSAIKTYKLPEDTKAYGSPEDLATDSDIDLVICNTRVDKHREVILPSIKAGKDVFVEWPIAANKQQIEEIVEATKQSGSRVAVGLQRRWNPIVSTVRDLVQGGANLGKVLSVEVRIFGAMNDRETLPPGLKYFADKKIGGNAISIGVAHALDPLLSVIGDVDIATVQAKAQIQRPDVRVVDPKTKEVFEKVESDVPDLLSFNANIVGHNTAKDGTLAFFFRRGQPFPGTSSLTWLLNFELGEIKVESPTTGFFEQGPNDKPITIHVHRFEDGIVEEVVWSWSEEQAALPLSARSVSATLFAFADGRDPGDGWVSLEDAAHRAELIELLVNANSEA</sequence>
<dbReference type="PANTHER" id="PTHR43708">
    <property type="entry name" value="CONSERVED EXPRESSED OXIDOREDUCTASE (EUROFUNG)"/>
    <property type="match status" value="1"/>
</dbReference>
<dbReference type="Pfam" id="PF01408">
    <property type="entry name" value="GFO_IDH_MocA"/>
    <property type="match status" value="1"/>
</dbReference>